<dbReference type="KEGG" id="bcom:BAUCODRAFT_38724"/>
<organism evidence="2 3">
    <name type="scientific">Baudoinia panamericana (strain UAMH 10762)</name>
    <name type="common">Angels' share fungus</name>
    <name type="synonym">Baudoinia compniacensis (strain UAMH 10762)</name>
    <dbReference type="NCBI Taxonomy" id="717646"/>
    <lineage>
        <taxon>Eukaryota</taxon>
        <taxon>Fungi</taxon>
        <taxon>Dikarya</taxon>
        <taxon>Ascomycota</taxon>
        <taxon>Pezizomycotina</taxon>
        <taxon>Dothideomycetes</taxon>
        <taxon>Dothideomycetidae</taxon>
        <taxon>Mycosphaerellales</taxon>
        <taxon>Teratosphaeriaceae</taxon>
        <taxon>Baudoinia</taxon>
    </lineage>
</organism>
<accession>M2MZ68</accession>
<proteinExistence type="predicted"/>
<dbReference type="Proteomes" id="UP000011761">
    <property type="component" value="Unassembled WGS sequence"/>
</dbReference>
<reference evidence="2 3" key="1">
    <citation type="journal article" date="2012" name="PLoS Pathog.">
        <title>Diverse lifestyles and strategies of plant pathogenesis encoded in the genomes of eighteen Dothideomycetes fungi.</title>
        <authorList>
            <person name="Ohm R.A."/>
            <person name="Feau N."/>
            <person name="Henrissat B."/>
            <person name="Schoch C.L."/>
            <person name="Horwitz B.A."/>
            <person name="Barry K.W."/>
            <person name="Condon B.J."/>
            <person name="Copeland A.C."/>
            <person name="Dhillon B."/>
            <person name="Glaser F."/>
            <person name="Hesse C.N."/>
            <person name="Kosti I."/>
            <person name="LaButti K."/>
            <person name="Lindquist E.A."/>
            <person name="Lucas S."/>
            <person name="Salamov A.A."/>
            <person name="Bradshaw R.E."/>
            <person name="Ciuffetti L."/>
            <person name="Hamelin R.C."/>
            <person name="Kema G.H.J."/>
            <person name="Lawrence C."/>
            <person name="Scott J.A."/>
            <person name="Spatafora J.W."/>
            <person name="Turgeon B.G."/>
            <person name="de Wit P.J.G.M."/>
            <person name="Zhong S."/>
            <person name="Goodwin S.B."/>
            <person name="Grigoriev I.V."/>
        </authorList>
    </citation>
    <scope>NUCLEOTIDE SEQUENCE [LARGE SCALE GENOMIC DNA]</scope>
    <source>
        <strain evidence="2 3">UAMH 10762</strain>
    </source>
</reference>
<evidence type="ECO:0000313" key="3">
    <source>
        <dbReference type="Proteomes" id="UP000011761"/>
    </source>
</evidence>
<gene>
    <name evidence="2" type="ORF">BAUCODRAFT_38724</name>
</gene>
<protein>
    <submittedName>
        <fullName evidence="2">Uncharacterized protein</fullName>
    </submittedName>
</protein>
<sequence>MTREYHIQDGPFRIFRFRRMQAAFRLRMVRMKCELAVKCNDCVKTIRGSARRQMLAKSSSPMNTMLRALSSTTQGDS</sequence>
<dbReference type="EMBL" id="KB445563">
    <property type="protein sequence ID" value="EMC91615.1"/>
    <property type="molecule type" value="Genomic_DNA"/>
</dbReference>
<name>M2MZ68_BAUPA</name>
<dbReference type="GeneID" id="19113622"/>
<feature type="region of interest" description="Disordered" evidence="1">
    <location>
        <begin position="53"/>
        <end position="77"/>
    </location>
</feature>
<keyword evidence="3" id="KW-1185">Reference proteome</keyword>
<evidence type="ECO:0000256" key="1">
    <source>
        <dbReference type="SAM" id="MobiDB-lite"/>
    </source>
</evidence>
<dbReference type="RefSeq" id="XP_007680886.1">
    <property type="nucleotide sequence ID" value="XM_007682696.1"/>
</dbReference>
<dbReference type="AlphaFoldDB" id="M2MZ68"/>
<dbReference type="HOGENOM" id="CLU_2637686_0_0_1"/>
<evidence type="ECO:0000313" key="2">
    <source>
        <dbReference type="EMBL" id="EMC91615.1"/>
    </source>
</evidence>
<feature type="compositionally biased region" description="Polar residues" evidence="1">
    <location>
        <begin position="56"/>
        <end position="77"/>
    </location>
</feature>